<protein>
    <recommendedName>
        <fullName evidence="1">Aminopeptidase N-like N-terminal domain-containing protein</fullName>
    </recommendedName>
</protein>
<evidence type="ECO:0000313" key="3">
    <source>
        <dbReference type="Proteomes" id="UP000006729"/>
    </source>
</evidence>
<dbReference type="Proteomes" id="UP000006729">
    <property type="component" value="Chromosome 1"/>
</dbReference>
<dbReference type="InterPro" id="IPR050344">
    <property type="entry name" value="Peptidase_M1_aminopeptidases"/>
</dbReference>
<organism evidence="2 3">
    <name type="scientific">Populus trichocarpa</name>
    <name type="common">Western balsam poplar</name>
    <name type="synonym">Populus balsamifera subsp. trichocarpa</name>
    <dbReference type="NCBI Taxonomy" id="3694"/>
    <lineage>
        <taxon>Eukaryota</taxon>
        <taxon>Viridiplantae</taxon>
        <taxon>Streptophyta</taxon>
        <taxon>Embryophyta</taxon>
        <taxon>Tracheophyta</taxon>
        <taxon>Spermatophyta</taxon>
        <taxon>Magnoliopsida</taxon>
        <taxon>eudicotyledons</taxon>
        <taxon>Gunneridae</taxon>
        <taxon>Pentapetalae</taxon>
        <taxon>rosids</taxon>
        <taxon>fabids</taxon>
        <taxon>Malpighiales</taxon>
        <taxon>Salicaceae</taxon>
        <taxon>Saliceae</taxon>
        <taxon>Populus</taxon>
    </lineage>
</organism>
<sequence>MFIVLNALEFNIHGVSFIASQNQQQYRPCDVVLDEDDERFVVVFEETLDVGDGMLRIGFSGILNEHLRVLYRCTYMDGEEKKNMAILKTIDVPLELTALSNMPIIDEKLNGNVKTVYFEESPLLSLLLFCFQKHFECHSLICL</sequence>
<gene>
    <name evidence="2" type="ORF">POPTR_001G199000</name>
</gene>
<dbReference type="STRING" id="3694.A0A2K2C0K8"/>
<evidence type="ECO:0000259" key="1">
    <source>
        <dbReference type="Pfam" id="PF17900"/>
    </source>
</evidence>
<dbReference type="EMBL" id="CM009290">
    <property type="protein sequence ID" value="PNT55553.1"/>
    <property type="molecule type" value="Genomic_DNA"/>
</dbReference>
<dbReference type="PANTHER" id="PTHR11533">
    <property type="entry name" value="PROTEASE M1 ZINC METALLOPROTEASE"/>
    <property type="match status" value="1"/>
</dbReference>
<keyword evidence="3" id="KW-1185">Reference proteome</keyword>
<dbReference type="InParanoid" id="A0A2K2C0K8"/>
<dbReference type="Gene3D" id="2.60.40.1730">
    <property type="entry name" value="tricorn interacting facor f3 domain"/>
    <property type="match status" value="2"/>
</dbReference>
<dbReference type="SUPFAM" id="SSF63737">
    <property type="entry name" value="Leukotriene A4 hydrolase N-terminal domain"/>
    <property type="match status" value="1"/>
</dbReference>
<proteinExistence type="predicted"/>
<dbReference type="PANTHER" id="PTHR11533:SF274">
    <property type="entry name" value="AMINOPEPTIDASE"/>
    <property type="match status" value="1"/>
</dbReference>
<name>A0A2K2C0K8_POPTR</name>
<feature type="domain" description="Aminopeptidase N-like N-terminal" evidence="1">
    <location>
        <begin position="3"/>
        <end position="85"/>
    </location>
</feature>
<reference evidence="2 3" key="1">
    <citation type="journal article" date="2006" name="Science">
        <title>The genome of black cottonwood, Populus trichocarpa (Torr. &amp; Gray).</title>
        <authorList>
            <person name="Tuskan G.A."/>
            <person name="Difazio S."/>
            <person name="Jansson S."/>
            <person name="Bohlmann J."/>
            <person name="Grigoriev I."/>
            <person name="Hellsten U."/>
            <person name="Putnam N."/>
            <person name="Ralph S."/>
            <person name="Rombauts S."/>
            <person name="Salamov A."/>
            <person name="Schein J."/>
            <person name="Sterck L."/>
            <person name="Aerts A."/>
            <person name="Bhalerao R.R."/>
            <person name="Bhalerao R.P."/>
            <person name="Blaudez D."/>
            <person name="Boerjan W."/>
            <person name="Brun A."/>
            <person name="Brunner A."/>
            <person name="Busov V."/>
            <person name="Campbell M."/>
            <person name="Carlson J."/>
            <person name="Chalot M."/>
            <person name="Chapman J."/>
            <person name="Chen G.L."/>
            <person name="Cooper D."/>
            <person name="Coutinho P.M."/>
            <person name="Couturier J."/>
            <person name="Covert S."/>
            <person name="Cronk Q."/>
            <person name="Cunningham R."/>
            <person name="Davis J."/>
            <person name="Degroeve S."/>
            <person name="Dejardin A."/>
            <person name="Depamphilis C."/>
            <person name="Detter J."/>
            <person name="Dirks B."/>
            <person name="Dubchak I."/>
            <person name="Duplessis S."/>
            <person name="Ehlting J."/>
            <person name="Ellis B."/>
            <person name="Gendler K."/>
            <person name="Goodstein D."/>
            <person name="Gribskov M."/>
            <person name="Grimwood J."/>
            <person name="Groover A."/>
            <person name="Gunter L."/>
            <person name="Hamberger B."/>
            <person name="Heinze B."/>
            <person name="Helariutta Y."/>
            <person name="Henrissat B."/>
            <person name="Holligan D."/>
            <person name="Holt R."/>
            <person name="Huang W."/>
            <person name="Islam-Faridi N."/>
            <person name="Jones S."/>
            <person name="Jones-Rhoades M."/>
            <person name="Jorgensen R."/>
            <person name="Joshi C."/>
            <person name="Kangasjarvi J."/>
            <person name="Karlsson J."/>
            <person name="Kelleher C."/>
            <person name="Kirkpatrick R."/>
            <person name="Kirst M."/>
            <person name="Kohler A."/>
            <person name="Kalluri U."/>
            <person name="Larimer F."/>
            <person name="Leebens-Mack J."/>
            <person name="Leple J.C."/>
            <person name="Locascio P."/>
            <person name="Lou Y."/>
            <person name="Lucas S."/>
            <person name="Martin F."/>
            <person name="Montanini B."/>
            <person name="Napoli C."/>
            <person name="Nelson D.R."/>
            <person name="Nelson C."/>
            <person name="Nieminen K."/>
            <person name="Nilsson O."/>
            <person name="Pereda V."/>
            <person name="Peter G."/>
            <person name="Philippe R."/>
            <person name="Pilate G."/>
            <person name="Poliakov A."/>
            <person name="Razumovskaya J."/>
            <person name="Richardson P."/>
            <person name="Rinaldi C."/>
            <person name="Ritland K."/>
            <person name="Rouze P."/>
            <person name="Ryaboy D."/>
            <person name="Schmutz J."/>
            <person name="Schrader J."/>
            <person name="Segerman B."/>
            <person name="Shin H."/>
            <person name="Siddiqui A."/>
            <person name="Sterky F."/>
            <person name="Terry A."/>
            <person name="Tsai C.J."/>
            <person name="Uberbacher E."/>
            <person name="Unneberg P."/>
            <person name="Vahala J."/>
            <person name="Wall K."/>
            <person name="Wessler S."/>
            <person name="Yang G."/>
            <person name="Yin T."/>
            <person name="Douglas C."/>
            <person name="Marra M."/>
            <person name="Sandberg G."/>
            <person name="Van de Peer Y."/>
            <person name="Rokhsar D."/>
        </authorList>
    </citation>
    <scope>NUCLEOTIDE SEQUENCE [LARGE SCALE GENOMIC DNA]</scope>
    <source>
        <strain evidence="3">cv. Nisqually</strain>
    </source>
</reference>
<accession>A0A2K2C0K8</accession>
<dbReference type="InterPro" id="IPR042097">
    <property type="entry name" value="Aminopeptidase_N-like_N_sf"/>
</dbReference>
<dbReference type="InterPro" id="IPR045357">
    <property type="entry name" value="Aminopeptidase_N-like_N"/>
</dbReference>
<dbReference type="Pfam" id="PF17900">
    <property type="entry name" value="Peptidase_M1_N"/>
    <property type="match status" value="1"/>
</dbReference>
<evidence type="ECO:0000313" key="2">
    <source>
        <dbReference type="EMBL" id="PNT55553.1"/>
    </source>
</evidence>
<dbReference type="AlphaFoldDB" id="A0A2K2C0K8"/>